<dbReference type="AlphaFoldDB" id="A0A9W6M6C5"/>
<proteinExistence type="predicted"/>
<evidence type="ECO:0000313" key="1">
    <source>
        <dbReference type="EMBL" id="GLJ95460.1"/>
    </source>
</evidence>
<comment type="caution">
    <text evidence="1">The sequence shown here is derived from an EMBL/GenBank/DDBJ whole genome shotgun (WGS) entry which is preliminary data.</text>
</comment>
<keyword evidence="2" id="KW-1185">Reference proteome</keyword>
<gene>
    <name evidence="1" type="ORF">GCM10017591_15230</name>
</gene>
<reference evidence="1" key="1">
    <citation type="journal article" date="2014" name="Int. J. Syst. Evol. Microbiol.">
        <title>Complete genome sequence of Corynebacterium casei LMG S-19264T (=DSM 44701T), isolated from a smear-ripened cheese.</title>
        <authorList>
            <consortium name="US DOE Joint Genome Institute (JGI-PGF)"/>
            <person name="Walter F."/>
            <person name="Albersmeier A."/>
            <person name="Kalinowski J."/>
            <person name="Ruckert C."/>
        </authorList>
    </citation>
    <scope>NUCLEOTIDE SEQUENCE</scope>
    <source>
        <strain evidence="1">VKM Ac-1940</strain>
    </source>
</reference>
<organism evidence="1 2">
    <name type="scientific">Microbacterium dextranolyticum</name>
    <dbReference type="NCBI Taxonomy" id="36806"/>
    <lineage>
        <taxon>Bacteria</taxon>
        <taxon>Bacillati</taxon>
        <taxon>Actinomycetota</taxon>
        <taxon>Actinomycetes</taxon>
        <taxon>Micrococcales</taxon>
        <taxon>Microbacteriaceae</taxon>
        <taxon>Microbacterium</taxon>
    </lineage>
</organism>
<sequence>MNALQTMYDAVAAADPRVTDPLATVSRSGANTVLSLSVLITGDEAVSTQTLSAVLRAARDSSIPFDQLDLNARSAANSEQILDLTPASKGLPADANVLAVDGGVTLMRAGLEKIGG</sequence>
<dbReference type="Proteomes" id="UP001142291">
    <property type="component" value="Unassembled WGS sequence"/>
</dbReference>
<reference evidence="1" key="2">
    <citation type="submission" date="2023-01" db="EMBL/GenBank/DDBJ databases">
        <authorList>
            <person name="Sun Q."/>
            <person name="Evtushenko L."/>
        </authorList>
    </citation>
    <scope>NUCLEOTIDE SEQUENCE</scope>
    <source>
        <strain evidence="1">VKM Ac-1940</strain>
    </source>
</reference>
<accession>A0A9W6M6C5</accession>
<name>A0A9W6M6C5_9MICO</name>
<protein>
    <submittedName>
        <fullName evidence="1">Uncharacterized protein</fullName>
    </submittedName>
</protein>
<evidence type="ECO:0000313" key="2">
    <source>
        <dbReference type="Proteomes" id="UP001142291"/>
    </source>
</evidence>
<dbReference type="EMBL" id="BSER01000009">
    <property type="protein sequence ID" value="GLJ95460.1"/>
    <property type="molecule type" value="Genomic_DNA"/>
</dbReference>